<protein>
    <submittedName>
        <fullName evidence="1">Uncharacterized protein</fullName>
    </submittedName>
</protein>
<dbReference type="EMBL" id="JAJFAZ020000001">
    <property type="protein sequence ID" value="KAI5353586.1"/>
    <property type="molecule type" value="Genomic_DNA"/>
</dbReference>
<organism evidence="1 2">
    <name type="scientific">Prunus dulcis</name>
    <name type="common">Almond</name>
    <name type="synonym">Amygdalus dulcis</name>
    <dbReference type="NCBI Taxonomy" id="3755"/>
    <lineage>
        <taxon>Eukaryota</taxon>
        <taxon>Viridiplantae</taxon>
        <taxon>Streptophyta</taxon>
        <taxon>Embryophyta</taxon>
        <taxon>Tracheophyta</taxon>
        <taxon>Spermatophyta</taxon>
        <taxon>Magnoliopsida</taxon>
        <taxon>eudicotyledons</taxon>
        <taxon>Gunneridae</taxon>
        <taxon>Pentapetalae</taxon>
        <taxon>rosids</taxon>
        <taxon>fabids</taxon>
        <taxon>Rosales</taxon>
        <taxon>Rosaceae</taxon>
        <taxon>Amygdaloideae</taxon>
        <taxon>Amygdaleae</taxon>
        <taxon>Prunus</taxon>
    </lineage>
</organism>
<keyword evidence="2" id="KW-1185">Reference proteome</keyword>
<sequence>MELTSRWKQNSPAQHLIKYPTSCISVKTRSQPNYQNQANPCADHLLDQAPLPILSSSSFGEKTRNKSGWLLTHMEKSSCLRTLELQKASCLHAQAIEVSPNKVEWKKVKENGRGWLDKIKVSAPIKGSTFYPQKQLTLVAASLPATMRIH</sequence>
<evidence type="ECO:0000313" key="2">
    <source>
        <dbReference type="Proteomes" id="UP001054821"/>
    </source>
</evidence>
<dbReference type="AlphaFoldDB" id="A0AAD4ZT27"/>
<accession>A0AAD4ZT27</accession>
<reference evidence="1 2" key="1">
    <citation type="journal article" date="2022" name="G3 (Bethesda)">
        <title>Whole-genome sequence and methylome profiling of the almond [Prunus dulcis (Mill.) D.A. Webb] cultivar 'Nonpareil'.</title>
        <authorList>
            <person name="D'Amico-Willman K.M."/>
            <person name="Ouma W.Z."/>
            <person name="Meulia T."/>
            <person name="Sideli G.M."/>
            <person name="Gradziel T.M."/>
            <person name="Fresnedo-Ramirez J."/>
        </authorList>
    </citation>
    <scope>NUCLEOTIDE SEQUENCE [LARGE SCALE GENOMIC DNA]</scope>
    <source>
        <strain evidence="1">Clone GOH B32 T37-40</strain>
    </source>
</reference>
<name>A0AAD4ZT27_PRUDU</name>
<evidence type="ECO:0000313" key="1">
    <source>
        <dbReference type="EMBL" id="KAI5353586.1"/>
    </source>
</evidence>
<proteinExistence type="predicted"/>
<comment type="caution">
    <text evidence="1">The sequence shown here is derived from an EMBL/GenBank/DDBJ whole genome shotgun (WGS) entry which is preliminary data.</text>
</comment>
<gene>
    <name evidence="1" type="ORF">L3X38_006480</name>
</gene>
<dbReference type="Proteomes" id="UP001054821">
    <property type="component" value="Chromosome 1"/>
</dbReference>